<feature type="region of interest" description="Disordered" evidence="1">
    <location>
        <begin position="1"/>
        <end position="24"/>
    </location>
</feature>
<protein>
    <submittedName>
        <fullName evidence="2">Uncharacterized protein</fullName>
    </submittedName>
</protein>
<comment type="caution">
    <text evidence="2">The sequence shown here is derived from an EMBL/GenBank/DDBJ whole genome shotgun (WGS) entry which is preliminary data.</text>
</comment>
<keyword evidence="3" id="KW-1185">Reference proteome</keyword>
<dbReference type="Proteomes" id="UP000321726">
    <property type="component" value="Unassembled WGS sequence"/>
</dbReference>
<dbReference type="EMBL" id="BJXU01000158">
    <property type="protein sequence ID" value="GEN25719.1"/>
    <property type="molecule type" value="Genomic_DNA"/>
</dbReference>
<evidence type="ECO:0000313" key="2">
    <source>
        <dbReference type="EMBL" id="GEN25719.1"/>
    </source>
</evidence>
<evidence type="ECO:0000313" key="3">
    <source>
        <dbReference type="Proteomes" id="UP000321726"/>
    </source>
</evidence>
<accession>A0ABQ0WIX0</accession>
<gene>
    <name evidence="2" type="ORF">HCU01_36680</name>
</gene>
<evidence type="ECO:0000256" key="1">
    <source>
        <dbReference type="SAM" id="MobiDB-lite"/>
    </source>
</evidence>
<name>A0ABQ0WIX0_9GAMM</name>
<proteinExistence type="predicted"/>
<sequence>MFEQVGQPEMGCGLIESTGSDRRDQAYLTRSGNLDGHQASPIVEVALGEATTRWQVREREESELGRSVHETFPP</sequence>
<organism evidence="2 3">
    <name type="scientific">Halomonas cupida</name>
    <dbReference type="NCBI Taxonomy" id="44933"/>
    <lineage>
        <taxon>Bacteria</taxon>
        <taxon>Pseudomonadati</taxon>
        <taxon>Pseudomonadota</taxon>
        <taxon>Gammaproteobacteria</taxon>
        <taxon>Oceanospirillales</taxon>
        <taxon>Halomonadaceae</taxon>
        <taxon>Halomonas</taxon>
    </lineage>
</organism>
<reference evidence="2 3" key="1">
    <citation type="submission" date="2019-07" db="EMBL/GenBank/DDBJ databases">
        <title>Whole genome shotgun sequence of Halomonas cupida NBRC 102219.</title>
        <authorList>
            <person name="Hosoyama A."/>
            <person name="Uohara A."/>
            <person name="Ohji S."/>
            <person name="Ichikawa N."/>
        </authorList>
    </citation>
    <scope>NUCLEOTIDE SEQUENCE [LARGE SCALE GENOMIC DNA]</scope>
    <source>
        <strain evidence="2 3">NBRC 102219</strain>
    </source>
</reference>